<evidence type="ECO:0000259" key="5">
    <source>
        <dbReference type="SMART" id="SM00510"/>
    </source>
</evidence>
<comment type="caution">
    <text evidence="6">The sequence shown here is derived from an EMBL/GenBank/DDBJ whole genome shotgun (WGS) entry which is preliminary data.</text>
</comment>
<dbReference type="InterPro" id="IPR036575">
    <property type="entry name" value="TFIIS_cen_dom_sf"/>
</dbReference>
<keyword evidence="6" id="KW-0648">Protein biosynthesis</keyword>
<name>A0A090M2E3_OSTTA</name>
<dbReference type="GO" id="GO:0008270">
    <property type="term" value="F:zinc ion binding"/>
    <property type="evidence" value="ECO:0007669"/>
    <property type="project" value="UniProtKB-KW"/>
</dbReference>
<dbReference type="GO" id="GO:0031440">
    <property type="term" value="P:regulation of mRNA 3'-end processing"/>
    <property type="evidence" value="ECO:0007669"/>
    <property type="project" value="TreeGrafter"/>
</dbReference>
<keyword evidence="3" id="KW-0862">Zinc</keyword>
<dbReference type="Pfam" id="PF07500">
    <property type="entry name" value="TFIIS_M"/>
    <property type="match status" value="1"/>
</dbReference>
<proteinExistence type="predicted"/>
<dbReference type="GO" id="GO:0001139">
    <property type="term" value="F:RNA polymerase II complex recruiting activity"/>
    <property type="evidence" value="ECO:0007669"/>
    <property type="project" value="TreeGrafter"/>
</dbReference>
<dbReference type="Gene3D" id="1.10.472.30">
    <property type="entry name" value="Transcription elongation factor S-II, central domain"/>
    <property type="match status" value="1"/>
</dbReference>
<keyword evidence="4" id="KW-0539">Nucleus</keyword>
<dbReference type="KEGG" id="ota:OT_ostta01g03490"/>
<reference evidence="7" key="1">
    <citation type="journal article" date="2006" name="Proc. Natl. Acad. Sci. U.S.A.">
        <title>Genome analysis of the smallest free-living eukaryote Ostreococcus tauri unveils many unique features.</title>
        <authorList>
            <person name="Derelle E."/>
            <person name="Ferraz C."/>
            <person name="Rombauts S."/>
            <person name="Rouze P."/>
            <person name="Worden A.Z."/>
            <person name="Robbens S."/>
            <person name="Partensky F."/>
            <person name="Degroeve S."/>
            <person name="Echeynie S."/>
            <person name="Cooke R."/>
            <person name="Saeys Y."/>
            <person name="Wuyts J."/>
            <person name="Jabbari K."/>
            <person name="Bowler C."/>
            <person name="Panaud O."/>
            <person name="Piegu B."/>
            <person name="Ball S.G."/>
            <person name="Ral J.-P."/>
            <person name="Bouget F.-Y."/>
            <person name="Piganeau G."/>
            <person name="De Baets B."/>
            <person name="Picard A."/>
            <person name="Delseny M."/>
            <person name="Demaille J."/>
            <person name="Van de Peer Y."/>
            <person name="Moreau H."/>
        </authorList>
    </citation>
    <scope>NUCLEOTIDE SEQUENCE [LARGE SCALE GENOMIC DNA]</scope>
    <source>
        <strain evidence="7">OTTH 0595 / CCAP 157/2 / RCC745</strain>
    </source>
</reference>
<keyword evidence="7" id="KW-1185">Reference proteome</keyword>
<keyword evidence="2" id="KW-0863">Zinc-finger</keyword>
<dbReference type="GO" id="GO:0003746">
    <property type="term" value="F:translation elongation factor activity"/>
    <property type="evidence" value="ECO:0007669"/>
    <property type="project" value="UniProtKB-KW"/>
</dbReference>
<dbReference type="EMBL" id="CAID01000001">
    <property type="protein sequence ID" value="CEF96702.1"/>
    <property type="molecule type" value="Genomic_DNA"/>
</dbReference>
<dbReference type="SMART" id="SM00510">
    <property type="entry name" value="TFS2M"/>
    <property type="match status" value="1"/>
</dbReference>
<organism evidence="6 7">
    <name type="scientific">Ostreococcus tauri</name>
    <name type="common">Marine green alga</name>
    <dbReference type="NCBI Taxonomy" id="70448"/>
    <lineage>
        <taxon>Eukaryota</taxon>
        <taxon>Viridiplantae</taxon>
        <taxon>Chlorophyta</taxon>
        <taxon>Mamiellophyceae</taxon>
        <taxon>Mamiellales</taxon>
        <taxon>Bathycoccaceae</taxon>
        <taxon>Ostreococcus</taxon>
    </lineage>
</organism>
<dbReference type="GO" id="GO:0006362">
    <property type="term" value="P:transcription elongation by RNA polymerase I"/>
    <property type="evidence" value="ECO:0007669"/>
    <property type="project" value="TreeGrafter"/>
</dbReference>
<dbReference type="Proteomes" id="UP000009170">
    <property type="component" value="Unassembled WGS sequence"/>
</dbReference>
<accession>A0A090M2E3</accession>
<dbReference type="RefSeq" id="XP_022838250.1">
    <property type="nucleotide sequence ID" value="XM_022985365.1"/>
</dbReference>
<keyword evidence="1" id="KW-0479">Metal-binding</keyword>
<reference evidence="6 7" key="2">
    <citation type="journal article" date="2014" name="BMC Genomics">
        <title>An improved genome of the model marine alga Ostreococcus tauri unfolds by assessing Illumina de novo assemblies.</title>
        <authorList>
            <person name="Blanc-Mathieu R."/>
            <person name="Verhelst B."/>
            <person name="Derelle E."/>
            <person name="Rombauts S."/>
            <person name="Bouget F.Y."/>
            <person name="Carre I."/>
            <person name="Chateau A."/>
            <person name="Eyre-Walker A."/>
            <person name="Grimsley N."/>
            <person name="Moreau H."/>
            <person name="Piegu B."/>
            <person name="Rivals E."/>
            <person name="Schackwitz W."/>
            <person name="Van de Peer Y."/>
            <person name="Piganeau G."/>
        </authorList>
    </citation>
    <scope>NUCLEOTIDE SEQUENCE [LARGE SCALE GENOMIC DNA]</scope>
    <source>
        <strain evidence="7">OTTH 0595 / CCAP 157/2 / RCC745</strain>
    </source>
</reference>
<dbReference type="PANTHER" id="PTHR11477">
    <property type="entry name" value="TRANSCRIPTION FACTOR S-II ZINC FINGER DOMAIN-CONTAINING PROTEIN"/>
    <property type="match status" value="1"/>
</dbReference>
<dbReference type="GO" id="GO:0031564">
    <property type="term" value="P:transcription antitermination"/>
    <property type="evidence" value="ECO:0007669"/>
    <property type="project" value="TreeGrafter"/>
</dbReference>
<evidence type="ECO:0000256" key="3">
    <source>
        <dbReference type="ARBA" id="ARBA00022833"/>
    </source>
</evidence>
<evidence type="ECO:0000313" key="7">
    <source>
        <dbReference type="Proteomes" id="UP000009170"/>
    </source>
</evidence>
<feature type="domain" description="TFIIS central" evidence="5">
    <location>
        <begin position="11"/>
        <end position="103"/>
    </location>
</feature>
<dbReference type="SUPFAM" id="SSF46942">
    <property type="entry name" value="Elongation factor TFIIS domain 2"/>
    <property type="match status" value="1"/>
</dbReference>
<dbReference type="InterPro" id="IPR003618">
    <property type="entry name" value="TFIIS_cen_dom"/>
</dbReference>
<dbReference type="InParanoid" id="A0A090M2E3"/>
<evidence type="ECO:0000256" key="2">
    <source>
        <dbReference type="ARBA" id="ARBA00022771"/>
    </source>
</evidence>
<sequence length="182" mass="19579">MDDDDDDDDDDDVRARSTVLLGDALGDDTPLYDAARAVEAAIRARMGGTGRAYRATVRRLWANLRANESLRRGVRCGAIEAETLVRLGPRELATASRRRADAAMVEKLDAGRTRALGSTGGTETDAHKCESCDGFDCVYVVLSDRRDVRKAEIWGGGSGGDACVALIACKTCGHEWRAEMAA</sequence>
<evidence type="ECO:0000313" key="6">
    <source>
        <dbReference type="EMBL" id="CEF96702.1"/>
    </source>
</evidence>
<dbReference type="PANTHER" id="PTHR11477:SF0">
    <property type="entry name" value="IP08861P-RELATED"/>
    <property type="match status" value="1"/>
</dbReference>
<evidence type="ECO:0000256" key="4">
    <source>
        <dbReference type="ARBA" id="ARBA00023242"/>
    </source>
</evidence>
<dbReference type="GeneID" id="34945518"/>
<dbReference type="GO" id="GO:0005634">
    <property type="term" value="C:nucleus"/>
    <property type="evidence" value="ECO:0007669"/>
    <property type="project" value="TreeGrafter"/>
</dbReference>
<gene>
    <name evidence="6" type="ORF">OT_ostta01g03490</name>
</gene>
<protein>
    <submittedName>
        <fullName evidence="6">Transcription elongation factor S-II, central domain</fullName>
    </submittedName>
</protein>
<keyword evidence="6" id="KW-0251">Elongation factor</keyword>
<dbReference type="GO" id="GO:0006368">
    <property type="term" value="P:transcription elongation by RNA polymerase II"/>
    <property type="evidence" value="ECO:0007669"/>
    <property type="project" value="TreeGrafter"/>
</dbReference>
<evidence type="ECO:0000256" key="1">
    <source>
        <dbReference type="ARBA" id="ARBA00022723"/>
    </source>
</evidence>
<dbReference type="OrthoDB" id="10591731at2759"/>
<dbReference type="STRING" id="70448.A0A090M2E3"/>
<dbReference type="GO" id="GO:0000977">
    <property type="term" value="F:RNA polymerase II transcription regulatory region sequence-specific DNA binding"/>
    <property type="evidence" value="ECO:0007669"/>
    <property type="project" value="TreeGrafter"/>
</dbReference>
<dbReference type="AlphaFoldDB" id="A0A090M2E3"/>